<dbReference type="Gene3D" id="1.10.275.10">
    <property type="entry name" value="Fumarase/aspartase (N-terminal domain)"/>
    <property type="match status" value="1"/>
</dbReference>
<dbReference type="RefSeq" id="WP_041504878.1">
    <property type="nucleotide sequence ID" value="NZ_JPIU01000036.1"/>
</dbReference>
<dbReference type="PROSITE" id="PS00488">
    <property type="entry name" value="PAL_HISTIDASE"/>
    <property type="match status" value="1"/>
</dbReference>
<dbReference type="CDD" id="cd00332">
    <property type="entry name" value="PAL-HAL"/>
    <property type="match status" value="1"/>
</dbReference>
<dbReference type="UniPathway" id="UPA00379">
    <property type="reaction ID" value="UER00549"/>
</dbReference>
<evidence type="ECO:0000256" key="3">
    <source>
        <dbReference type="ARBA" id="ARBA00022808"/>
    </source>
</evidence>
<protein>
    <recommendedName>
        <fullName evidence="2 6">Histidine ammonia-lyase</fullName>
        <ecNumber evidence="2 6">4.3.1.3</ecNumber>
    </recommendedName>
</protein>
<dbReference type="InterPro" id="IPR005921">
    <property type="entry name" value="HutH"/>
</dbReference>
<evidence type="ECO:0000256" key="5">
    <source>
        <dbReference type="ARBA" id="ARBA00049269"/>
    </source>
</evidence>
<dbReference type="AlphaFoldDB" id="A0A0C3RGH3"/>
<evidence type="ECO:0000256" key="2">
    <source>
        <dbReference type="ARBA" id="ARBA00012994"/>
    </source>
</evidence>
<dbReference type="PANTHER" id="PTHR10362">
    <property type="entry name" value="HISTIDINE AMMONIA-LYASE"/>
    <property type="match status" value="1"/>
</dbReference>
<dbReference type="Proteomes" id="UP000031980">
    <property type="component" value="Unassembled WGS sequence"/>
</dbReference>
<dbReference type="Pfam" id="PF00221">
    <property type="entry name" value="Lyase_aromatic"/>
    <property type="match status" value="1"/>
</dbReference>
<evidence type="ECO:0000256" key="9">
    <source>
        <dbReference type="RuleBase" id="RU004480"/>
    </source>
</evidence>
<dbReference type="FunFam" id="1.20.200.10:FF:000003">
    <property type="entry name" value="Histidine ammonia-lyase"/>
    <property type="match status" value="1"/>
</dbReference>
<comment type="similarity">
    <text evidence="7">Belongs to the PAL/histidase family.</text>
</comment>
<name>A0A0C3RGH3_9PORP</name>
<comment type="catalytic activity">
    <reaction evidence="5 8">
        <text>L-histidine = trans-urocanate + NH4(+)</text>
        <dbReference type="Rhea" id="RHEA:21232"/>
        <dbReference type="ChEBI" id="CHEBI:17771"/>
        <dbReference type="ChEBI" id="CHEBI:28938"/>
        <dbReference type="ChEBI" id="CHEBI:57595"/>
        <dbReference type="EC" id="4.3.1.3"/>
    </reaction>
</comment>
<gene>
    <name evidence="10" type="ORF">BA92_03255</name>
</gene>
<dbReference type="EMBL" id="JPIU01000036">
    <property type="protein sequence ID" value="KIO46096.1"/>
    <property type="molecule type" value="Genomic_DNA"/>
</dbReference>
<dbReference type="NCBIfam" id="TIGR01225">
    <property type="entry name" value="hutH"/>
    <property type="match status" value="1"/>
</dbReference>
<keyword evidence="11" id="KW-1185">Reference proteome</keyword>
<dbReference type="GO" id="GO:0005737">
    <property type="term" value="C:cytoplasm"/>
    <property type="evidence" value="ECO:0007669"/>
    <property type="project" value="UniProtKB-SubCell"/>
</dbReference>
<dbReference type="EC" id="4.3.1.3" evidence="2 6"/>
<evidence type="ECO:0000256" key="1">
    <source>
        <dbReference type="ARBA" id="ARBA00005113"/>
    </source>
</evidence>
<comment type="subcellular location">
    <subcellularLocation>
        <location evidence="9">Cytoplasm</location>
    </subcellularLocation>
</comment>
<keyword evidence="3 8" id="KW-0369">Histidine metabolism</keyword>
<evidence type="ECO:0000313" key="10">
    <source>
        <dbReference type="EMBL" id="KIO46096.1"/>
    </source>
</evidence>
<comment type="pathway">
    <text evidence="1 8">Amino-acid degradation; L-histidine degradation into L-glutamate; N-formimidoyl-L-glutamate from L-histidine: step 1/3.</text>
</comment>
<dbReference type="GO" id="GO:0019557">
    <property type="term" value="P:L-histidine catabolic process to glutamate and formate"/>
    <property type="evidence" value="ECO:0007669"/>
    <property type="project" value="UniProtKB-UniPathway"/>
</dbReference>
<sequence>MKTHYISPDILTFETIEAILTQKYKLALSEESKKRINDCKAYLDNKIATSDKPLYGITTGFGSLCKISISTEDLSQLQANLVMSHACSIGTPIHKEIIRLMLLLKAHALSLGKSGVQLQTVERIIDMFNRDVLPVVRELGSLGASGDLAPLANLFLPIIGEGEVFYKDKIYPAQEINKKFGWEPIALGAKEGLALLNGTQFMSSHAVYALLKAFKLAKYADIIGALSLEAYDGRIDPFLPQIHEARPHPGQIETARNIRSLLEGSEFQQIEKTHVQDPYSFRCIPQVHGAVKDTINYVASVVEREINSVTDNPTIFLEDDLILSGGNFHGEPLALVLDFLSIAVAELGSISERRTYRLIAGDRKTPEFLVANSGLNSGFMIPQYAAAAIVSKNKQLCTPCSVDSIPSSNEQEDHVSMGGNAATKSVKVMENVERILAIELMNAAQAIDLQRPTKTSPYLEDFMAEFRSIVPFNAEDRVMYKDIENAIEFLNQGEFANFK</sequence>
<organism evidence="10 11">
    <name type="scientific">Sanguibacteroides justesenii</name>
    <dbReference type="NCBI Taxonomy" id="1547597"/>
    <lineage>
        <taxon>Bacteria</taxon>
        <taxon>Pseudomonadati</taxon>
        <taxon>Bacteroidota</taxon>
        <taxon>Bacteroidia</taxon>
        <taxon>Bacteroidales</taxon>
        <taxon>Porphyromonadaceae</taxon>
        <taxon>Sanguibacteroides</taxon>
    </lineage>
</organism>
<dbReference type="InterPro" id="IPR024083">
    <property type="entry name" value="Fumarase/histidase_N"/>
</dbReference>
<dbReference type="GO" id="GO:0019556">
    <property type="term" value="P:L-histidine catabolic process to glutamate and formamide"/>
    <property type="evidence" value="ECO:0007669"/>
    <property type="project" value="UniProtKB-UniPathway"/>
</dbReference>
<proteinExistence type="inferred from homology"/>
<evidence type="ECO:0000313" key="11">
    <source>
        <dbReference type="Proteomes" id="UP000031980"/>
    </source>
</evidence>
<dbReference type="SUPFAM" id="SSF48557">
    <property type="entry name" value="L-aspartase-like"/>
    <property type="match status" value="1"/>
</dbReference>
<evidence type="ECO:0000256" key="8">
    <source>
        <dbReference type="RuleBase" id="RU004479"/>
    </source>
</evidence>
<keyword evidence="4 7" id="KW-0456">Lyase</keyword>
<dbReference type="FunFam" id="1.10.275.10:FF:000005">
    <property type="entry name" value="Histidine ammonia-lyase"/>
    <property type="match status" value="1"/>
</dbReference>
<evidence type="ECO:0000256" key="7">
    <source>
        <dbReference type="RuleBase" id="RU003954"/>
    </source>
</evidence>
<evidence type="ECO:0000256" key="4">
    <source>
        <dbReference type="ARBA" id="ARBA00023239"/>
    </source>
</evidence>
<reference evidence="10 11" key="1">
    <citation type="submission" date="2014-07" db="EMBL/GenBank/DDBJ databases">
        <title>Porphyromonadaceae bacterium OUH 308042 = ATCC BAA-2681 = DSM 28342 draft genome.</title>
        <authorList>
            <person name="Sydenham T.V."/>
            <person name="Hasman H."/>
            <person name="Justensen U.S."/>
        </authorList>
    </citation>
    <scope>NUCLEOTIDE SEQUENCE [LARGE SCALE GENOMIC DNA]</scope>
    <source>
        <strain evidence="10 11">OUH 308042</strain>
    </source>
</reference>
<accession>A0A0C3RGH3</accession>
<dbReference type="OrthoDB" id="9806955at2"/>
<dbReference type="Gene3D" id="1.20.200.10">
    <property type="entry name" value="Fumarase/aspartase (Central domain)"/>
    <property type="match status" value="1"/>
</dbReference>
<evidence type="ECO:0000256" key="6">
    <source>
        <dbReference type="NCBIfam" id="TIGR01225"/>
    </source>
</evidence>
<dbReference type="InterPro" id="IPR008948">
    <property type="entry name" value="L-Aspartase-like"/>
</dbReference>
<comment type="caution">
    <text evidence="10">The sequence shown here is derived from an EMBL/GenBank/DDBJ whole genome shotgun (WGS) entry which is preliminary data.</text>
</comment>
<dbReference type="InterPro" id="IPR001106">
    <property type="entry name" value="Aromatic_Lyase"/>
</dbReference>
<dbReference type="GO" id="GO:0004397">
    <property type="term" value="F:histidine ammonia-lyase activity"/>
    <property type="evidence" value="ECO:0007669"/>
    <property type="project" value="UniProtKB-UniRule"/>
</dbReference>
<dbReference type="NCBIfam" id="NF006871">
    <property type="entry name" value="PRK09367.1"/>
    <property type="match status" value="1"/>
</dbReference>
<dbReference type="InterPro" id="IPR022313">
    <property type="entry name" value="Phe/His_NH3-lyase_AS"/>
</dbReference>